<organism evidence="2 3">
    <name type="scientific">Novosphingobium colocasiae</name>
    <dbReference type="NCBI Taxonomy" id="1256513"/>
    <lineage>
        <taxon>Bacteria</taxon>
        <taxon>Pseudomonadati</taxon>
        <taxon>Pseudomonadota</taxon>
        <taxon>Alphaproteobacteria</taxon>
        <taxon>Sphingomonadales</taxon>
        <taxon>Sphingomonadaceae</taxon>
        <taxon>Novosphingobium</taxon>
    </lineage>
</organism>
<keyword evidence="3" id="KW-1185">Reference proteome</keyword>
<protein>
    <submittedName>
        <fullName evidence="2">Uncharacterized protein</fullName>
    </submittedName>
</protein>
<dbReference type="Proteomes" id="UP000648075">
    <property type="component" value="Unassembled WGS sequence"/>
</dbReference>
<dbReference type="RefSeq" id="WP_189620766.1">
    <property type="nucleotide sequence ID" value="NZ_BMZA01000004.1"/>
</dbReference>
<reference evidence="2" key="1">
    <citation type="journal article" date="2014" name="Int. J. Syst. Evol. Microbiol.">
        <title>Complete genome sequence of Corynebacterium casei LMG S-19264T (=DSM 44701T), isolated from a smear-ripened cheese.</title>
        <authorList>
            <consortium name="US DOE Joint Genome Institute (JGI-PGF)"/>
            <person name="Walter F."/>
            <person name="Albersmeier A."/>
            <person name="Kalinowski J."/>
            <person name="Ruckert C."/>
        </authorList>
    </citation>
    <scope>NUCLEOTIDE SEQUENCE</scope>
    <source>
        <strain evidence="2">KCTC 32255</strain>
    </source>
</reference>
<evidence type="ECO:0000313" key="3">
    <source>
        <dbReference type="Proteomes" id="UP000648075"/>
    </source>
</evidence>
<comment type="caution">
    <text evidence="2">The sequence shown here is derived from an EMBL/GenBank/DDBJ whole genome shotgun (WGS) entry which is preliminary data.</text>
</comment>
<keyword evidence="1" id="KW-1133">Transmembrane helix</keyword>
<feature type="transmembrane region" description="Helical" evidence="1">
    <location>
        <begin position="6"/>
        <end position="30"/>
    </location>
</feature>
<feature type="transmembrane region" description="Helical" evidence="1">
    <location>
        <begin position="76"/>
        <end position="97"/>
    </location>
</feature>
<proteinExistence type="predicted"/>
<gene>
    <name evidence="2" type="ORF">GCM10011614_17210</name>
</gene>
<accession>A0A918UG00</accession>
<sequence length="118" mass="12947">MKLDDLLVWLASLGAALALCGARLGWLLFGMAPEPPADPAALILWRRKRRWLTISELSAIPAFATISVTVGKLRDWPIEGVVLFSMVLGALGFAFFLDALQTLMRRRLGLDADQGRTP</sequence>
<name>A0A918UG00_9SPHN</name>
<reference evidence="2" key="2">
    <citation type="submission" date="2020-09" db="EMBL/GenBank/DDBJ databases">
        <authorList>
            <person name="Sun Q."/>
            <person name="Kim S."/>
        </authorList>
    </citation>
    <scope>NUCLEOTIDE SEQUENCE</scope>
    <source>
        <strain evidence="2">KCTC 32255</strain>
    </source>
</reference>
<keyword evidence="1" id="KW-0812">Transmembrane</keyword>
<evidence type="ECO:0000313" key="2">
    <source>
        <dbReference type="EMBL" id="GGZ02692.1"/>
    </source>
</evidence>
<keyword evidence="1" id="KW-0472">Membrane</keyword>
<evidence type="ECO:0000256" key="1">
    <source>
        <dbReference type="SAM" id="Phobius"/>
    </source>
</evidence>
<dbReference type="EMBL" id="BMZA01000004">
    <property type="protein sequence ID" value="GGZ02692.1"/>
    <property type="molecule type" value="Genomic_DNA"/>
</dbReference>
<dbReference type="AlphaFoldDB" id="A0A918UG00"/>